<feature type="compositionally biased region" description="Low complexity" evidence="1">
    <location>
        <begin position="61"/>
        <end position="77"/>
    </location>
</feature>
<gene>
    <name evidence="2" type="ORF">GCM10010334_36360</name>
</gene>
<dbReference type="InterPro" id="IPR045596">
    <property type="entry name" value="DUF6459"/>
</dbReference>
<dbReference type="Pfam" id="PF20060">
    <property type="entry name" value="DUF6459"/>
    <property type="match status" value="1"/>
</dbReference>
<comment type="caution">
    <text evidence="2">The sequence shown here is derived from an EMBL/GenBank/DDBJ whole genome shotgun (WGS) entry which is preliminary data.</text>
</comment>
<evidence type="ECO:0000256" key="1">
    <source>
        <dbReference type="SAM" id="MobiDB-lite"/>
    </source>
</evidence>
<dbReference type="AlphaFoldDB" id="A0A919CAL3"/>
<feature type="region of interest" description="Disordered" evidence="1">
    <location>
        <begin position="1"/>
        <end position="77"/>
    </location>
</feature>
<evidence type="ECO:0000313" key="3">
    <source>
        <dbReference type="Proteomes" id="UP000638353"/>
    </source>
</evidence>
<dbReference type="Proteomes" id="UP000638353">
    <property type="component" value="Unassembled WGS sequence"/>
</dbReference>
<feature type="compositionally biased region" description="Basic residues" evidence="1">
    <location>
        <begin position="1"/>
        <end position="10"/>
    </location>
</feature>
<name>A0A919CAL3_9ACTN</name>
<protein>
    <submittedName>
        <fullName evidence="2">Uncharacterized protein</fullName>
    </submittedName>
</protein>
<sequence length="182" mass="20320">MIRRAAHGGRVRLLPPRGPDPYKVQHQKLPPGITPARQSGAILMHSTTTARPGTTRRDSRGPSTARTRPSTPRTPQQQFAESLLAVLSGQRPAHSMLNLMFRDAYDQLLDLAPRTPFRTRGARPVVRRCDGFSPRRGVIEAFARISAGEQLRAMAFRLEQTPDRRWRCTALELGGERVPARA</sequence>
<dbReference type="EMBL" id="BMVC01000006">
    <property type="protein sequence ID" value="GHC96186.1"/>
    <property type="molecule type" value="Genomic_DNA"/>
</dbReference>
<reference evidence="2" key="1">
    <citation type="journal article" date="2014" name="Int. J. Syst. Evol. Microbiol.">
        <title>Complete genome sequence of Corynebacterium casei LMG S-19264T (=DSM 44701T), isolated from a smear-ripened cheese.</title>
        <authorList>
            <consortium name="US DOE Joint Genome Institute (JGI-PGF)"/>
            <person name="Walter F."/>
            <person name="Albersmeier A."/>
            <person name="Kalinowski J."/>
            <person name="Ruckert C."/>
        </authorList>
    </citation>
    <scope>NUCLEOTIDE SEQUENCE</scope>
    <source>
        <strain evidence="2">JCM 4637</strain>
    </source>
</reference>
<proteinExistence type="predicted"/>
<reference evidence="2" key="2">
    <citation type="submission" date="2020-09" db="EMBL/GenBank/DDBJ databases">
        <authorList>
            <person name="Sun Q."/>
            <person name="Ohkuma M."/>
        </authorList>
    </citation>
    <scope>NUCLEOTIDE SEQUENCE</scope>
    <source>
        <strain evidence="2">JCM 4637</strain>
    </source>
</reference>
<evidence type="ECO:0000313" key="2">
    <source>
        <dbReference type="EMBL" id="GHC96186.1"/>
    </source>
</evidence>
<organism evidence="2 3">
    <name type="scientific">Streptomyces finlayi</name>
    <dbReference type="NCBI Taxonomy" id="67296"/>
    <lineage>
        <taxon>Bacteria</taxon>
        <taxon>Bacillati</taxon>
        <taxon>Actinomycetota</taxon>
        <taxon>Actinomycetes</taxon>
        <taxon>Kitasatosporales</taxon>
        <taxon>Streptomycetaceae</taxon>
        <taxon>Streptomyces</taxon>
    </lineage>
</organism>
<accession>A0A919CAL3</accession>